<protein>
    <submittedName>
        <fullName evidence="1">UPF0158 family protein</fullName>
    </submittedName>
</protein>
<accession>A0ABV6DHL0</accession>
<dbReference type="RefSeq" id="WP_377469230.1">
    <property type="nucleotide sequence ID" value="NZ_JBHLWN010000027.1"/>
</dbReference>
<dbReference type="InterPro" id="IPR005361">
    <property type="entry name" value="UPF0158"/>
</dbReference>
<keyword evidence="2" id="KW-1185">Reference proteome</keyword>
<comment type="caution">
    <text evidence="1">The sequence shown here is derived from an EMBL/GenBank/DDBJ whole genome shotgun (WGS) entry which is preliminary data.</text>
</comment>
<evidence type="ECO:0000313" key="2">
    <source>
        <dbReference type="Proteomes" id="UP001589776"/>
    </source>
</evidence>
<organism evidence="1 2">
    <name type="scientific">Paenibacillus chartarius</name>
    <dbReference type="NCBI Taxonomy" id="747481"/>
    <lineage>
        <taxon>Bacteria</taxon>
        <taxon>Bacillati</taxon>
        <taxon>Bacillota</taxon>
        <taxon>Bacilli</taxon>
        <taxon>Bacillales</taxon>
        <taxon>Paenibacillaceae</taxon>
        <taxon>Paenibacillus</taxon>
    </lineage>
</organism>
<proteinExistence type="predicted"/>
<evidence type="ECO:0000313" key="1">
    <source>
        <dbReference type="EMBL" id="MFC0212134.1"/>
    </source>
</evidence>
<gene>
    <name evidence="1" type="ORF">ACFFK0_06635</name>
</gene>
<dbReference type="Proteomes" id="UP001589776">
    <property type="component" value="Unassembled WGS sequence"/>
</dbReference>
<sequence>MRKTKSSLREKANEFPLPEQDEHFYFIAGYTDCGYPYGITWEEHEAEQKRVSKSTMEVPMKELKLTDQQLKELIETYDIYVEGIDFFLHIDTGEIIPIRTFDSDEEDEELSEMIEEGYNETYFRVPHRESDEGYTDMEDFTTTVSNERLKNKLNDVLLGGRKIFRRYKDTLAADPGELQRYYAFCESRNRERVLEWLEGCGFRVQLQIDEGHDKNK</sequence>
<dbReference type="EMBL" id="JBHLWN010000027">
    <property type="protein sequence ID" value="MFC0212134.1"/>
    <property type="molecule type" value="Genomic_DNA"/>
</dbReference>
<reference evidence="1 2" key="1">
    <citation type="submission" date="2024-09" db="EMBL/GenBank/DDBJ databases">
        <authorList>
            <person name="Sun Q."/>
            <person name="Mori K."/>
        </authorList>
    </citation>
    <scope>NUCLEOTIDE SEQUENCE [LARGE SCALE GENOMIC DNA]</scope>
    <source>
        <strain evidence="1 2">CCM 7759</strain>
    </source>
</reference>
<name>A0ABV6DHL0_9BACL</name>
<dbReference type="Pfam" id="PF03682">
    <property type="entry name" value="UPF0158"/>
    <property type="match status" value="1"/>
</dbReference>